<evidence type="ECO:0000256" key="2">
    <source>
        <dbReference type="ARBA" id="ARBA00023125"/>
    </source>
</evidence>
<proteinExistence type="predicted"/>
<dbReference type="GO" id="GO:0005829">
    <property type="term" value="C:cytosol"/>
    <property type="evidence" value="ECO:0007669"/>
    <property type="project" value="TreeGrafter"/>
</dbReference>
<dbReference type="InterPro" id="IPR032687">
    <property type="entry name" value="AraC-type_N"/>
</dbReference>
<evidence type="ECO:0000259" key="4">
    <source>
        <dbReference type="PROSITE" id="PS01124"/>
    </source>
</evidence>
<dbReference type="PROSITE" id="PS01124">
    <property type="entry name" value="HTH_ARAC_FAMILY_2"/>
    <property type="match status" value="1"/>
</dbReference>
<dbReference type="InterPro" id="IPR018062">
    <property type="entry name" value="HTH_AraC-typ_CS"/>
</dbReference>
<keyword evidence="2" id="KW-0238">DNA-binding</keyword>
<keyword evidence="3" id="KW-0804">Transcription</keyword>
<dbReference type="EMBL" id="CP101717">
    <property type="protein sequence ID" value="WLD57217.1"/>
    <property type="molecule type" value="Genomic_DNA"/>
</dbReference>
<dbReference type="PANTHER" id="PTHR47894:SF1">
    <property type="entry name" value="HTH-TYPE TRANSCRIPTIONAL REGULATOR VQSM"/>
    <property type="match status" value="1"/>
</dbReference>
<dbReference type="AlphaFoldDB" id="A0AB38YCZ3"/>
<organism evidence="5">
    <name type="scientific">Salinispirillum sp. LH 10-3-1</name>
    <dbReference type="NCBI Taxonomy" id="2952525"/>
    <lineage>
        <taxon>Bacteria</taxon>
        <taxon>Pseudomonadati</taxon>
        <taxon>Pseudomonadota</taxon>
        <taxon>Gammaproteobacteria</taxon>
        <taxon>Oceanospirillales</taxon>
        <taxon>Saccharospirillaceae</taxon>
        <taxon>Salinispirillum</taxon>
    </lineage>
</organism>
<evidence type="ECO:0000256" key="1">
    <source>
        <dbReference type="ARBA" id="ARBA00023015"/>
    </source>
</evidence>
<dbReference type="PANTHER" id="PTHR47894">
    <property type="entry name" value="HTH-TYPE TRANSCRIPTIONAL REGULATOR GADX"/>
    <property type="match status" value="1"/>
</dbReference>
<sequence>MAVTTEPSVNSPSVRPLLDHLQQRGIAPETLYNPDLVTQIRQRNEHIPIRIWYEMFTQAIAATNDPDLPLVLGEQAQPAQFGILGFAAMSATTVRDVIDILKRYETLIDEVNETAVVQNGEFVELHWLPIATTPNKCFMQLSLSSWLSILRQITGCTVRAEAHFNFAPPAQLDKYYQLFDQVQFNTPVTKLRLAASALDLPILYSDPDTYRFLLNKAESELRASNEPAWLKQLKNQIRNQLPTGRSRLEDIAEQLEIAPRSLQHRLSRLNLTYRQVLDDVRLEQAERYLCSTELSIVDISFLLGYAEQSAFNHAFKRWKATSPHTFRAESQAGRK</sequence>
<dbReference type="SMART" id="SM00342">
    <property type="entry name" value="HTH_ARAC"/>
    <property type="match status" value="1"/>
</dbReference>
<gene>
    <name evidence="5" type="ORF">NFC81_10850</name>
</gene>
<accession>A0AB38YCZ3</accession>
<dbReference type="InterPro" id="IPR009057">
    <property type="entry name" value="Homeodomain-like_sf"/>
</dbReference>
<protein>
    <submittedName>
        <fullName evidence="5">AraC family transcriptional regulator</fullName>
    </submittedName>
</protein>
<dbReference type="PROSITE" id="PS00041">
    <property type="entry name" value="HTH_ARAC_FAMILY_1"/>
    <property type="match status" value="1"/>
</dbReference>
<keyword evidence="1" id="KW-0805">Transcription regulation</keyword>
<name>A0AB38YCZ3_9GAMM</name>
<feature type="domain" description="HTH araC/xylS-type" evidence="4">
    <location>
        <begin position="231"/>
        <end position="329"/>
    </location>
</feature>
<dbReference type="SUPFAM" id="SSF46689">
    <property type="entry name" value="Homeodomain-like"/>
    <property type="match status" value="1"/>
</dbReference>
<evidence type="ECO:0000313" key="5">
    <source>
        <dbReference type="EMBL" id="WLD57217.1"/>
    </source>
</evidence>
<dbReference type="GO" id="GO:0000976">
    <property type="term" value="F:transcription cis-regulatory region binding"/>
    <property type="evidence" value="ECO:0007669"/>
    <property type="project" value="TreeGrafter"/>
</dbReference>
<dbReference type="InterPro" id="IPR018060">
    <property type="entry name" value="HTH_AraC"/>
</dbReference>
<dbReference type="GO" id="GO:0003700">
    <property type="term" value="F:DNA-binding transcription factor activity"/>
    <property type="evidence" value="ECO:0007669"/>
    <property type="project" value="InterPro"/>
</dbReference>
<dbReference type="Gene3D" id="1.10.10.60">
    <property type="entry name" value="Homeodomain-like"/>
    <property type="match status" value="1"/>
</dbReference>
<dbReference type="Pfam" id="PF12625">
    <property type="entry name" value="Arabinose_bd"/>
    <property type="match status" value="1"/>
</dbReference>
<dbReference type="Pfam" id="PF12833">
    <property type="entry name" value="HTH_18"/>
    <property type="match status" value="1"/>
</dbReference>
<evidence type="ECO:0000256" key="3">
    <source>
        <dbReference type="ARBA" id="ARBA00023163"/>
    </source>
</evidence>
<reference evidence="5" key="1">
    <citation type="submission" date="2022-07" db="EMBL/GenBank/DDBJ databases">
        <title>Complete genome sequence of Salinispirillum sp. LH10-3-1 capable of multiple carbohydrate inversion isolated from a soda lake.</title>
        <authorList>
            <person name="Liu J."/>
            <person name="Zhai Y."/>
            <person name="Zhang H."/>
            <person name="Yang H."/>
            <person name="Qu J."/>
            <person name="Li J."/>
        </authorList>
    </citation>
    <scope>NUCLEOTIDE SEQUENCE</scope>
    <source>
        <strain evidence="5">LH 10-3-1</strain>
    </source>
</reference>
<dbReference type="RefSeq" id="WP_304994505.1">
    <property type="nucleotide sequence ID" value="NZ_CP101717.1"/>
</dbReference>